<evidence type="ECO:0000256" key="1">
    <source>
        <dbReference type="ARBA" id="ARBA00004613"/>
    </source>
</evidence>
<feature type="domain" description="Ribonuclease A-domain" evidence="6">
    <location>
        <begin position="27"/>
        <end position="144"/>
    </location>
</feature>
<name>A0A8D0BHN4_SALMN</name>
<keyword evidence="4" id="KW-1015">Disulfide bond</keyword>
<dbReference type="AlphaFoldDB" id="A0A8D0BHN4"/>
<reference evidence="7" key="2">
    <citation type="submission" date="2025-09" db="UniProtKB">
        <authorList>
            <consortium name="Ensembl"/>
        </authorList>
    </citation>
    <scope>IDENTIFICATION</scope>
</reference>
<comment type="subcellular location">
    <subcellularLocation>
        <location evidence="1">Secreted</location>
    </subcellularLocation>
</comment>
<dbReference type="GO" id="GO:0005576">
    <property type="term" value="C:extracellular region"/>
    <property type="evidence" value="ECO:0007669"/>
    <property type="project" value="UniProtKB-SubCell"/>
</dbReference>
<evidence type="ECO:0000256" key="2">
    <source>
        <dbReference type="ARBA" id="ARBA00005600"/>
    </source>
</evidence>
<proteinExistence type="inferred from homology"/>
<dbReference type="CDD" id="cd06265">
    <property type="entry name" value="RNase_A_canonical"/>
    <property type="match status" value="1"/>
</dbReference>
<dbReference type="PRINTS" id="PR00794">
    <property type="entry name" value="RIBONUCLEASE"/>
</dbReference>
<dbReference type="Pfam" id="PF00074">
    <property type="entry name" value="RnaseA"/>
    <property type="match status" value="1"/>
</dbReference>
<sequence>MLVLKGIKAPMLFLLVSCAVATYALSHNPRHEKFLRQHSDFPQTAVAGQDYCGTMMLRRGLTRPCKATNSFVHVPRTQLKDICGWAGTHYRRALRLSRAELPVTTCSLQGSSRGRCRYWTHRGKRHILIGCDPSGWPVHFEESNFIPS</sequence>
<keyword evidence="5" id="KW-0732">Signal</keyword>
<evidence type="ECO:0000313" key="8">
    <source>
        <dbReference type="Proteomes" id="UP000694421"/>
    </source>
</evidence>
<evidence type="ECO:0000259" key="6">
    <source>
        <dbReference type="SMART" id="SM00092"/>
    </source>
</evidence>
<dbReference type="InterPro" id="IPR023412">
    <property type="entry name" value="RNaseA_domain"/>
</dbReference>
<dbReference type="Ensembl" id="ENSSMRT00000009899.1">
    <property type="protein sequence ID" value="ENSSMRP00000008470.1"/>
    <property type="gene ID" value="ENSSMRG00000006784.1"/>
</dbReference>
<dbReference type="GO" id="GO:0004540">
    <property type="term" value="F:RNA nuclease activity"/>
    <property type="evidence" value="ECO:0007669"/>
    <property type="project" value="TreeGrafter"/>
</dbReference>
<dbReference type="Gene3D" id="3.10.130.10">
    <property type="entry name" value="Ribonuclease A-like domain"/>
    <property type="match status" value="1"/>
</dbReference>
<reference evidence="7" key="1">
    <citation type="submission" date="2025-08" db="UniProtKB">
        <authorList>
            <consortium name="Ensembl"/>
        </authorList>
    </citation>
    <scope>IDENTIFICATION</scope>
</reference>
<accession>A0A8D0BHN4</accession>
<dbReference type="Proteomes" id="UP000694421">
    <property type="component" value="Unplaced"/>
</dbReference>
<keyword evidence="3" id="KW-0964">Secreted</keyword>
<protein>
    <recommendedName>
        <fullName evidence="6">Ribonuclease A-domain domain-containing protein</fullName>
    </recommendedName>
</protein>
<evidence type="ECO:0000256" key="5">
    <source>
        <dbReference type="SAM" id="SignalP"/>
    </source>
</evidence>
<dbReference type="GO" id="GO:0003676">
    <property type="term" value="F:nucleic acid binding"/>
    <property type="evidence" value="ECO:0007669"/>
    <property type="project" value="InterPro"/>
</dbReference>
<feature type="chain" id="PRO_5034051610" description="Ribonuclease A-domain domain-containing protein" evidence="5">
    <location>
        <begin position="27"/>
        <end position="148"/>
    </location>
</feature>
<organism evidence="7 8">
    <name type="scientific">Salvator merianae</name>
    <name type="common">Argentine black and white tegu</name>
    <name type="synonym">Tupinambis merianae</name>
    <dbReference type="NCBI Taxonomy" id="96440"/>
    <lineage>
        <taxon>Eukaryota</taxon>
        <taxon>Metazoa</taxon>
        <taxon>Chordata</taxon>
        <taxon>Craniata</taxon>
        <taxon>Vertebrata</taxon>
        <taxon>Euteleostomi</taxon>
        <taxon>Lepidosauria</taxon>
        <taxon>Squamata</taxon>
        <taxon>Bifurcata</taxon>
        <taxon>Unidentata</taxon>
        <taxon>Episquamata</taxon>
        <taxon>Laterata</taxon>
        <taxon>Teiioidea</taxon>
        <taxon>Teiidae</taxon>
        <taxon>Salvator</taxon>
    </lineage>
</organism>
<dbReference type="SMART" id="SM00092">
    <property type="entry name" value="RNAse_Pc"/>
    <property type="match status" value="1"/>
</dbReference>
<dbReference type="OMA" id="FEESNFM"/>
<dbReference type="GO" id="GO:0050830">
    <property type="term" value="P:defense response to Gram-positive bacterium"/>
    <property type="evidence" value="ECO:0007669"/>
    <property type="project" value="TreeGrafter"/>
</dbReference>
<dbReference type="PANTHER" id="PTHR11437">
    <property type="entry name" value="RIBONUCLEASE"/>
    <property type="match status" value="1"/>
</dbReference>
<dbReference type="PANTHER" id="PTHR11437:SF10">
    <property type="entry name" value="ANGIOGENIN-RELATED"/>
    <property type="match status" value="1"/>
</dbReference>
<evidence type="ECO:0000313" key="7">
    <source>
        <dbReference type="Ensembl" id="ENSSMRP00000008470.1"/>
    </source>
</evidence>
<feature type="signal peptide" evidence="5">
    <location>
        <begin position="1"/>
        <end position="26"/>
    </location>
</feature>
<evidence type="ECO:0000256" key="3">
    <source>
        <dbReference type="ARBA" id="ARBA00022525"/>
    </source>
</evidence>
<comment type="similarity">
    <text evidence="2">Belongs to the pancreatic ribonuclease family.</text>
</comment>
<dbReference type="InterPro" id="IPR001427">
    <property type="entry name" value="RNaseA"/>
</dbReference>
<evidence type="ECO:0000256" key="4">
    <source>
        <dbReference type="ARBA" id="ARBA00023157"/>
    </source>
</evidence>
<dbReference type="SUPFAM" id="SSF54076">
    <property type="entry name" value="RNase A-like"/>
    <property type="match status" value="1"/>
</dbReference>
<dbReference type="GeneTree" id="ENSGT00940000157645"/>
<keyword evidence="8" id="KW-1185">Reference proteome</keyword>
<dbReference type="InterPro" id="IPR036816">
    <property type="entry name" value="RNaseA-like_dom_sf"/>
</dbReference>